<dbReference type="EMBL" id="MT143571">
    <property type="protein sequence ID" value="QJA98323.1"/>
    <property type="molecule type" value="Genomic_DNA"/>
</dbReference>
<protein>
    <submittedName>
        <fullName evidence="1">Uncharacterized protein</fullName>
    </submittedName>
</protein>
<accession>A0A6M3LU57</accession>
<name>A0A6M3LU57_9ZZZZ</name>
<sequence length="121" mass="13858">MPYIIAKNQLRCAIDRCKPDETTWLRITKDHIIVPQFVDKGPYGQTKGVTYKQKADVIDDGSFPIRWLNGNPGILMYDLMNTNVDLKKSIARKKMKIRFGIRSGVEAYDKAKKEGQVLLND</sequence>
<gene>
    <name evidence="1" type="ORF">MM171A01923_0009</name>
</gene>
<organism evidence="1">
    <name type="scientific">viral metagenome</name>
    <dbReference type="NCBI Taxonomy" id="1070528"/>
    <lineage>
        <taxon>unclassified sequences</taxon>
        <taxon>metagenomes</taxon>
        <taxon>organismal metagenomes</taxon>
    </lineage>
</organism>
<proteinExistence type="predicted"/>
<evidence type="ECO:0000313" key="1">
    <source>
        <dbReference type="EMBL" id="QJA98323.1"/>
    </source>
</evidence>
<dbReference type="AlphaFoldDB" id="A0A6M3LU57"/>
<reference evidence="1" key="1">
    <citation type="submission" date="2020-03" db="EMBL/GenBank/DDBJ databases">
        <title>The deep terrestrial virosphere.</title>
        <authorList>
            <person name="Holmfeldt K."/>
            <person name="Nilsson E."/>
            <person name="Simone D."/>
            <person name="Lopez-Fernandez M."/>
            <person name="Wu X."/>
            <person name="de Brujin I."/>
            <person name="Lundin D."/>
            <person name="Andersson A."/>
            <person name="Bertilsson S."/>
            <person name="Dopson M."/>
        </authorList>
    </citation>
    <scope>NUCLEOTIDE SEQUENCE</scope>
    <source>
        <strain evidence="1">MM171A01923</strain>
    </source>
</reference>